<feature type="compositionally biased region" description="Low complexity" evidence="1">
    <location>
        <begin position="246"/>
        <end position="260"/>
    </location>
</feature>
<name>A0A4D9D452_9STRA</name>
<comment type="caution">
    <text evidence="3">The sequence shown here is derived from an EMBL/GenBank/DDBJ whole genome shotgun (WGS) entry which is preliminary data.</text>
</comment>
<feature type="domain" description="Cytosolic endo-beta-N-acetylglucosaminidase TIM barrel" evidence="2">
    <location>
        <begin position="319"/>
        <end position="478"/>
    </location>
</feature>
<evidence type="ECO:0000313" key="3">
    <source>
        <dbReference type="EMBL" id="TFJ83388.1"/>
    </source>
</evidence>
<protein>
    <recommendedName>
        <fullName evidence="2">Cytosolic endo-beta-N-acetylglucosaminidase TIM barrel domain-containing protein</fullName>
    </recommendedName>
</protein>
<organism evidence="3 4">
    <name type="scientific">Nannochloropsis salina CCMP1776</name>
    <dbReference type="NCBI Taxonomy" id="1027361"/>
    <lineage>
        <taxon>Eukaryota</taxon>
        <taxon>Sar</taxon>
        <taxon>Stramenopiles</taxon>
        <taxon>Ochrophyta</taxon>
        <taxon>Eustigmatophyceae</taxon>
        <taxon>Eustigmatales</taxon>
        <taxon>Monodopsidaceae</taxon>
        <taxon>Microchloropsis</taxon>
        <taxon>Microchloropsis salina</taxon>
    </lineage>
</organism>
<reference evidence="3 4" key="1">
    <citation type="submission" date="2019-01" db="EMBL/GenBank/DDBJ databases">
        <title>Nuclear Genome Assembly of the Microalgal Biofuel strain Nannochloropsis salina CCMP1776.</title>
        <authorList>
            <person name="Hovde B."/>
        </authorList>
    </citation>
    <scope>NUCLEOTIDE SEQUENCE [LARGE SCALE GENOMIC DNA]</scope>
    <source>
        <strain evidence="3 4">CCMP1776</strain>
    </source>
</reference>
<dbReference type="OrthoDB" id="284473at2759"/>
<dbReference type="InterPro" id="IPR032979">
    <property type="entry name" value="ENGase"/>
</dbReference>
<feature type="region of interest" description="Disordered" evidence="1">
    <location>
        <begin position="537"/>
        <end position="556"/>
    </location>
</feature>
<proteinExistence type="predicted"/>
<dbReference type="GO" id="GO:0005829">
    <property type="term" value="C:cytosol"/>
    <property type="evidence" value="ECO:0007669"/>
    <property type="project" value="UniProtKB-SubCell"/>
</dbReference>
<dbReference type="InterPro" id="IPR005201">
    <property type="entry name" value="TIM_ENGase"/>
</dbReference>
<feature type="region of interest" description="Disordered" evidence="1">
    <location>
        <begin position="243"/>
        <end position="280"/>
    </location>
</feature>
<sequence length="1005" mass="109984">MRSTYGSAKDVSNKEEAAEGYGACEASQSVDLSCADKRAPCSLAPAFRLHAIEFADIFVYFSHHLVSLPPPSWISLCHRHGVRCLGTFLTEWEEGKEVCRRLFHSPVVAIALAKRLVALSVYHGLDGWLINIENEVESETAVENVVIFLRALTQGMKKVKQIGATVLWYDSVVSDTGKLEWQDGLTERNKVFFHACDGIFTNYCWKREGPAASAALAKTSASPWSLELGISGYEGVSTMGRAQSEGLRGSPRLGRSGKLSVAAFPDGEEESKKGPGKEDNARLFKVTRREQQAHKMVDQNSFTASVSERSALSQTGGEKSRQWDVWMGVDCFGRGTYGGGGFNCSEALEAARAAGVSAALFAPGWIWEEEVRRRETVRGQGAPEEHVIDSLSSPILKAHLPQSHASSHLSSAVAKFYRIEGIFEAVQEEFWSKVARIWPRRPLPAGSLGGRKEEGGEGGPKTGERTFLTNFGTGVGLKVWVAAGQISLCPAITAVATICAEGEEGGEERKRREEVPWYNLNMQDPLPLVLTDCTVRSASFPNPPSPPTADQQRSAAVRDGSLVLPPPLPLVSPPCHLRAQICYQTAFHGGSSLHIRGILSSGAREEGGEKGISFPLFKTEVPTSASPFEVNVVYHCEHEDDEFVLELVLHKDGADVEGEKGMGKMPEADKGRQDRRLVLRRQGPGDWKGGQMEGGDCLSRETKDEDAAKKGAQEGFQALKRYCEAIADYPVADGRDGRGLKDLDESLRERGDGRTQRPPSSTRASLSPSGDPSLNLPSLHREESCPPCKILPWRRRHFRVLDMPLAGDTTRELRLRCLKQPRPSSVPASLVLRPYGLYLGEISMGYAPASGTEEGEGQEPSLRLSHSLPRLQRPYFMGGRTEAEEGGLVEPGSLLLKGAGWEGKQRILSGQLVWKWRRPRDVHSTEVILFFLPPPLPPPPPPSLSSPSPLWLGRALTSVFPLCMRIPAWEGEREGGSVRIMLQPRDGFGNRLPLCECPSLQVAIP</sequence>
<dbReference type="AlphaFoldDB" id="A0A4D9D452"/>
<feature type="domain" description="Cytosolic endo-beta-N-acetylglucosaminidase TIM barrel" evidence="2">
    <location>
        <begin position="45"/>
        <end position="310"/>
    </location>
</feature>
<dbReference type="PANTHER" id="PTHR13246">
    <property type="entry name" value="ENDO BETA N-ACETYLGLUCOSAMINIDASE"/>
    <property type="match status" value="1"/>
</dbReference>
<feature type="compositionally biased region" description="Basic and acidic residues" evidence="1">
    <location>
        <begin position="270"/>
        <end position="280"/>
    </location>
</feature>
<feature type="compositionally biased region" description="Basic and acidic residues" evidence="1">
    <location>
        <begin position="698"/>
        <end position="709"/>
    </location>
</feature>
<keyword evidence="4" id="KW-1185">Reference proteome</keyword>
<feature type="region of interest" description="Disordered" evidence="1">
    <location>
        <begin position="445"/>
        <end position="465"/>
    </location>
</feature>
<evidence type="ECO:0000259" key="2">
    <source>
        <dbReference type="Pfam" id="PF03644"/>
    </source>
</evidence>
<feature type="compositionally biased region" description="Polar residues" evidence="1">
    <location>
        <begin position="757"/>
        <end position="776"/>
    </location>
</feature>
<feature type="compositionally biased region" description="Basic and acidic residues" evidence="1">
    <location>
        <begin position="734"/>
        <end position="755"/>
    </location>
</feature>
<dbReference type="Proteomes" id="UP000355283">
    <property type="component" value="Unassembled WGS sequence"/>
</dbReference>
<dbReference type="EMBL" id="SDOX01000040">
    <property type="protein sequence ID" value="TFJ83388.1"/>
    <property type="molecule type" value="Genomic_DNA"/>
</dbReference>
<dbReference type="Gene3D" id="2.60.120.260">
    <property type="entry name" value="Galactose-binding domain-like"/>
    <property type="match status" value="1"/>
</dbReference>
<accession>A0A4D9D452</accession>
<feature type="region of interest" description="Disordered" evidence="1">
    <location>
        <begin position="734"/>
        <end position="781"/>
    </location>
</feature>
<feature type="region of interest" description="Disordered" evidence="1">
    <location>
        <begin position="682"/>
        <end position="709"/>
    </location>
</feature>
<dbReference type="PANTHER" id="PTHR13246:SF1">
    <property type="entry name" value="CYTOSOLIC ENDO-BETA-N-ACETYLGLUCOSAMINIDASE"/>
    <property type="match status" value="1"/>
</dbReference>
<evidence type="ECO:0000256" key="1">
    <source>
        <dbReference type="SAM" id="MobiDB-lite"/>
    </source>
</evidence>
<gene>
    <name evidence="3" type="ORF">NSK_005320</name>
</gene>
<dbReference type="Pfam" id="PF03644">
    <property type="entry name" value="Glyco_hydro_85"/>
    <property type="match status" value="2"/>
</dbReference>
<evidence type="ECO:0000313" key="4">
    <source>
        <dbReference type="Proteomes" id="UP000355283"/>
    </source>
</evidence>
<dbReference type="Gene3D" id="3.20.20.80">
    <property type="entry name" value="Glycosidases"/>
    <property type="match status" value="1"/>
</dbReference>
<dbReference type="GO" id="GO:0033925">
    <property type="term" value="F:mannosyl-glycoprotein endo-beta-N-acetylglucosaminidase activity"/>
    <property type="evidence" value="ECO:0007669"/>
    <property type="project" value="UniProtKB-EC"/>
</dbReference>